<evidence type="ECO:0000313" key="1">
    <source>
        <dbReference type="EMBL" id="WZG10423.1"/>
    </source>
</evidence>
<reference evidence="1 2" key="1">
    <citation type="journal article" date="2024" name="ISME J.">
        <title>Staphylococcus epidermidis bacteriocin A37 kills natural competitors with a unique mechanism of action.</title>
        <authorList>
            <person name="Puls J.S."/>
            <person name="Winnerling B."/>
            <person name="Power J.J."/>
            <person name="Kruger A.M."/>
            <person name="Brajtenbach D."/>
            <person name="Johnson M."/>
            <person name="Bilici K."/>
            <person name="Camus L."/>
            <person name="Fliesswasser T."/>
            <person name="Schneider T."/>
            <person name="Sahl H.G."/>
            <person name="Ghosal D."/>
            <person name="Kubitscheck U."/>
            <person name="Heilbronner S."/>
            <person name="Grein F."/>
        </authorList>
    </citation>
    <scope>NUCLEOTIDE SEQUENCE [LARGE SCALE GENOMIC DNA]</scope>
    <source>
        <strain evidence="1 2">SCK7</strain>
    </source>
</reference>
<organism evidence="1 2">
    <name type="scientific">Staphylococcus casei</name>
    <dbReference type="NCBI Taxonomy" id="201828"/>
    <lineage>
        <taxon>Bacteria</taxon>
        <taxon>Bacillati</taxon>
        <taxon>Bacillota</taxon>
        <taxon>Bacilli</taxon>
        <taxon>Bacillales</taxon>
        <taxon>Staphylococcaceae</taxon>
        <taxon>Staphylococcus</taxon>
    </lineage>
</organism>
<gene>
    <name evidence="1" type="ORF">SHJJP9002_002441</name>
</gene>
<name>A0ABZ2WET1_9STAP</name>
<dbReference type="EMBL" id="CP133006">
    <property type="protein sequence ID" value="WZG10423.1"/>
    <property type="molecule type" value="Genomic_DNA"/>
</dbReference>
<protein>
    <recommendedName>
        <fullName evidence="3">Phage protein</fullName>
    </recommendedName>
</protein>
<evidence type="ECO:0000313" key="2">
    <source>
        <dbReference type="Proteomes" id="UP001468345"/>
    </source>
</evidence>
<keyword evidence="2" id="KW-1185">Reference proteome</keyword>
<dbReference type="RefSeq" id="WP_341636581.1">
    <property type="nucleotide sequence ID" value="NZ_CP133006.1"/>
</dbReference>
<evidence type="ECO:0008006" key="3">
    <source>
        <dbReference type="Google" id="ProtNLM"/>
    </source>
</evidence>
<accession>A0ABZ2WET1</accession>
<proteinExistence type="predicted"/>
<sequence length="127" mass="14863">MKNITKQDYKELIYKLYVDRIENKGIKKLERFNRDQAIITAEFVGKRLIGSQDKDAIRDMTMDFTCMESMKDIGKTVQGLVVDSNLSNLSNFAREDGLNDLYLAKQQIEKLIDVIQDEHAEYQIFYK</sequence>
<dbReference type="Proteomes" id="UP001468345">
    <property type="component" value="Chromosome"/>
</dbReference>